<feature type="compositionally biased region" description="Low complexity" evidence="1">
    <location>
        <begin position="192"/>
        <end position="205"/>
    </location>
</feature>
<feature type="compositionally biased region" description="Pro residues" evidence="1">
    <location>
        <begin position="379"/>
        <end position="390"/>
    </location>
</feature>
<protein>
    <submittedName>
        <fullName evidence="2">Uncharacterized protein</fullName>
    </submittedName>
</protein>
<feature type="compositionally biased region" description="Low complexity" evidence="1">
    <location>
        <begin position="141"/>
        <end position="182"/>
    </location>
</feature>
<feature type="compositionally biased region" description="Polar residues" evidence="1">
    <location>
        <begin position="1"/>
        <end position="14"/>
    </location>
</feature>
<feature type="compositionally biased region" description="Low complexity" evidence="1">
    <location>
        <begin position="1408"/>
        <end position="1417"/>
    </location>
</feature>
<feature type="compositionally biased region" description="Polar residues" evidence="1">
    <location>
        <begin position="345"/>
        <end position="358"/>
    </location>
</feature>
<feature type="compositionally biased region" description="Polar residues" evidence="1">
    <location>
        <begin position="226"/>
        <end position="252"/>
    </location>
</feature>
<feature type="compositionally biased region" description="Polar residues" evidence="1">
    <location>
        <begin position="1185"/>
        <end position="1207"/>
    </location>
</feature>
<feature type="region of interest" description="Disordered" evidence="1">
    <location>
        <begin position="1313"/>
        <end position="1342"/>
    </location>
</feature>
<reference evidence="2" key="2">
    <citation type="submission" date="2024-01" db="EMBL/GenBank/DDBJ databases">
        <title>Comparative genomics of Cryptococcus and Kwoniella reveals pathogenesis evolution and contrasting modes of karyotype evolution via chromosome fusion or intercentromeric recombination.</title>
        <authorList>
            <person name="Coelho M.A."/>
            <person name="David-Palma M."/>
            <person name="Shea T."/>
            <person name="Bowers K."/>
            <person name="McGinley-Smith S."/>
            <person name="Mohammad A.W."/>
            <person name="Gnirke A."/>
            <person name="Yurkov A.M."/>
            <person name="Nowrousian M."/>
            <person name="Sun S."/>
            <person name="Cuomo C.A."/>
            <person name="Heitman J."/>
        </authorList>
    </citation>
    <scope>NUCLEOTIDE SEQUENCE</scope>
    <source>
        <strain evidence="2">CBS 12478</strain>
    </source>
</reference>
<feature type="region of interest" description="Disordered" evidence="1">
    <location>
        <begin position="938"/>
        <end position="961"/>
    </location>
</feature>
<feature type="compositionally biased region" description="Polar residues" evidence="1">
    <location>
        <begin position="995"/>
        <end position="1009"/>
    </location>
</feature>
<feature type="compositionally biased region" description="Polar residues" evidence="1">
    <location>
        <begin position="116"/>
        <end position="134"/>
    </location>
</feature>
<feature type="compositionally biased region" description="Acidic residues" evidence="1">
    <location>
        <begin position="74"/>
        <end position="86"/>
    </location>
</feature>
<evidence type="ECO:0000313" key="3">
    <source>
        <dbReference type="Proteomes" id="UP000322225"/>
    </source>
</evidence>
<evidence type="ECO:0000313" key="2">
    <source>
        <dbReference type="EMBL" id="WWD17830.1"/>
    </source>
</evidence>
<organism evidence="2 3">
    <name type="scientific">Kwoniella shandongensis</name>
    <dbReference type="NCBI Taxonomy" id="1734106"/>
    <lineage>
        <taxon>Eukaryota</taxon>
        <taxon>Fungi</taxon>
        <taxon>Dikarya</taxon>
        <taxon>Basidiomycota</taxon>
        <taxon>Agaricomycotina</taxon>
        <taxon>Tremellomycetes</taxon>
        <taxon>Tremellales</taxon>
        <taxon>Cryptococcaceae</taxon>
        <taxon>Kwoniella</taxon>
    </lineage>
</organism>
<accession>A0AAJ8MVR3</accession>
<feature type="compositionally biased region" description="Polar residues" evidence="1">
    <location>
        <begin position="1123"/>
        <end position="1133"/>
    </location>
</feature>
<feature type="compositionally biased region" description="Low complexity" evidence="1">
    <location>
        <begin position="391"/>
        <end position="426"/>
    </location>
</feature>
<dbReference type="Proteomes" id="UP000322225">
    <property type="component" value="Chromosome 4"/>
</dbReference>
<feature type="compositionally biased region" description="Basic residues" evidence="1">
    <location>
        <begin position="293"/>
        <end position="305"/>
    </location>
</feature>
<feature type="compositionally biased region" description="Gly residues" evidence="1">
    <location>
        <begin position="1067"/>
        <end position="1079"/>
    </location>
</feature>
<gene>
    <name evidence="2" type="ORF">CI109_102273</name>
</gene>
<feature type="region of interest" description="Disordered" evidence="1">
    <location>
        <begin position="1119"/>
        <end position="1243"/>
    </location>
</feature>
<name>A0AAJ8MVR3_9TREE</name>
<feature type="compositionally biased region" description="Low complexity" evidence="1">
    <location>
        <begin position="1227"/>
        <end position="1240"/>
    </location>
</feature>
<feature type="region of interest" description="Disordered" evidence="1">
    <location>
        <begin position="995"/>
        <end position="1034"/>
    </location>
</feature>
<dbReference type="EMBL" id="CP144054">
    <property type="protein sequence ID" value="WWD17830.1"/>
    <property type="molecule type" value="Genomic_DNA"/>
</dbReference>
<feature type="region of interest" description="Disordered" evidence="1">
    <location>
        <begin position="1"/>
        <end position="676"/>
    </location>
</feature>
<dbReference type="GeneID" id="43588871"/>
<feature type="compositionally biased region" description="Polar residues" evidence="1">
    <location>
        <begin position="1214"/>
        <end position="1226"/>
    </location>
</feature>
<feature type="region of interest" description="Disordered" evidence="1">
    <location>
        <begin position="1059"/>
        <end position="1107"/>
    </location>
</feature>
<dbReference type="RefSeq" id="XP_031860848.2">
    <property type="nucleotide sequence ID" value="XM_032004733.2"/>
</dbReference>
<feature type="compositionally biased region" description="Low complexity" evidence="1">
    <location>
        <begin position="1169"/>
        <end position="1181"/>
    </location>
</feature>
<feature type="region of interest" description="Disordered" evidence="1">
    <location>
        <begin position="1396"/>
        <end position="1430"/>
    </location>
</feature>
<dbReference type="KEGG" id="ksn:43588871"/>
<reference evidence="2" key="1">
    <citation type="submission" date="2017-08" db="EMBL/GenBank/DDBJ databases">
        <authorList>
            <person name="Cuomo C."/>
            <person name="Billmyre B."/>
            <person name="Heitman J."/>
        </authorList>
    </citation>
    <scope>NUCLEOTIDE SEQUENCE</scope>
    <source>
        <strain evidence="2">CBS 12478</strain>
    </source>
</reference>
<proteinExistence type="predicted"/>
<evidence type="ECO:0000256" key="1">
    <source>
        <dbReference type="SAM" id="MobiDB-lite"/>
    </source>
</evidence>
<feature type="compositionally biased region" description="Low complexity" evidence="1">
    <location>
        <begin position="1145"/>
        <end position="1160"/>
    </location>
</feature>
<feature type="compositionally biased region" description="Low complexity" evidence="1">
    <location>
        <begin position="441"/>
        <end position="456"/>
    </location>
</feature>
<keyword evidence="3" id="KW-1185">Reference proteome</keyword>
<feature type="compositionally biased region" description="Polar residues" evidence="1">
    <location>
        <begin position="603"/>
        <end position="620"/>
    </location>
</feature>
<feature type="region of interest" description="Disordered" evidence="1">
    <location>
        <begin position="826"/>
        <end position="925"/>
    </location>
</feature>
<feature type="compositionally biased region" description="Polar residues" evidence="1">
    <location>
        <begin position="939"/>
        <end position="948"/>
    </location>
</feature>
<sequence>MLDDMSNTVSSSSPARRKPIKPQAENWDEDFEFSLPTASNKKKTPSTTSSAKESQKENVDTNTKSSGGKARDVEDWDEEEEEENWDDSPPRPSAKFISVPITSSALAPTAVAGPSRQRQSSKPAPLSIPSNAYTQPPPRLSPSHSSSLPSPSPLPTSRTSTSLTAQQSMLSPRSNSSSALLSPTINEQQKQTLLRSRSGSTSTGTVTRNKLIKRHPSTSFIPIAPNRSTSATFQQNRSESNASLSSIALTNRSSPNLPHPPPGVPVSVPQIPRSTSGEQMPPPPLPGQIHALGRSRSRSKSKTRSGSRQDIRVLNIPFSPSRNDMQEAEEEKQKRPGFWKRFSGAPTSSREVVETTPTQHRRRRSSSVGGKALMESSSPQPPLPPLPPNLRSPSSTSTVSVTSSTRSSGPVSAFSALLRRSSSSLSRRSDKSKDTPPPSSYPYASGSSTHRASTSSINTFGSPVPIPISATTSRNGGGRTPDLPSSSSFSRGFHLPSPSPGSPYHAQVSRMPSTAFPGDGSIPPLPHSSSFPGPRAFDPSDTENEAVDETPKKRKKVRPVSALPAPRMPSGNGWEGDRWKGFNGGSAQIPGLPNQRPPPLNAGLTSPQSSTFASTTSNTLRRLGSLSKKHGRKLSGGWKFGNASSSNINTPKDPAANKPLETVMGSPSKLSRDTSEGTDDLMRNAIRAGSVSAPSSAFKSGPTPSRDDLATIAAVPIAGNAEVNASDMAVATAAKKEKHRRRQSWNDFVIPREVMEKQKGLKEKIGAVKMFAGGIESLKSLLSTHAELREKAYTSGSSSDIALFENLEQEFSQWWEMATVLIEVGSTGKDPSTQASLSDPPRSRRVTLASDEARAASEAMLKASSAPGGPSRRVTPHPAHLTAGSRKSSLPDPEETGLGMSGPPKASPPPDHWRASTGRQDLSKRQLEVLRTMLRTPIDRNTSGSSAGRPSMGLRTASTLSASTTASNQLYASQDPNLTMTRSSSRSVIVARTQTPGEGSPISFPSPSDSAHIVPSPSLPSPTTASLQAQPESTIPAKTLKQRRASKAGLAGLKEFLRSLKSKDRSGGGPLSPTSGGGFTPMRKMRSKSKNGTSTSPPASPIEPSHSFASRMERGYSDEMFYPSSTNPRSSFSALGPVQIPGLPSSTTTSRTTSSQSQISFVANQQIKSPTSPTPSGTHSRSMSRHQSPILDSTSARLKQDTSSSRRPSIRNIFRTSSGNWSELVTNNGNSPSPSSSSNSIVKKKISTPRLPFSPSGFGLGKPITSNASAGSSRVSVSDPIPLPHSVSNATLSSKATASSQFPLSTSSSHLAGFGIPKSDSSRTLTADNNGGEMTLRPGRKSRVSGLGLGLGWPERDVEAMTSISTTTPISPIWSEGEGGEEDHTLHATTSGLVEGQGAYKSRQNSATTTTSSTSTTDLASHDRSPVRHQEEVKKDDLIVALTPENLPTLLEYLRQCEMKLGQWRGKVGELALASGQQV</sequence>
<feature type="compositionally biased region" description="Basic and acidic residues" evidence="1">
    <location>
        <begin position="1420"/>
        <end position="1430"/>
    </location>
</feature>